<dbReference type="InterPro" id="IPR036188">
    <property type="entry name" value="FAD/NAD-bd_sf"/>
</dbReference>
<keyword evidence="1" id="KW-0560">Oxidoreductase</keyword>
<protein>
    <recommendedName>
        <fullName evidence="3">FAD dependent oxidoreductase domain-containing protein</fullName>
    </recommendedName>
</protein>
<dbReference type="Gene3D" id="3.30.9.10">
    <property type="entry name" value="D-Amino Acid Oxidase, subunit A, domain 2"/>
    <property type="match status" value="1"/>
</dbReference>
<organism evidence="4">
    <name type="scientific">Aphanomyces invadans</name>
    <dbReference type="NCBI Taxonomy" id="157072"/>
    <lineage>
        <taxon>Eukaryota</taxon>
        <taxon>Sar</taxon>
        <taxon>Stramenopiles</taxon>
        <taxon>Oomycota</taxon>
        <taxon>Saprolegniomycetes</taxon>
        <taxon>Saprolegniales</taxon>
        <taxon>Verrucalvaceae</taxon>
        <taxon>Aphanomyces</taxon>
    </lineage>
</organism>
<dbReference type="AlphaFoldDB" id="A0A024TME7"/>
<evidence type="ECO:0000259" key="3">
    <source>
        <dbReference type="Pfam" id="PF01266"/>
    </source>
</evidence>
<name>A0A024TME7_9STRA</name>
<dbReference type="SUPFAM" id="SSF51905">
    <property type="entry name" value="FAD/NAD(P)-binding domain"/>
    <property type="match status" value="1"/>
</dbReference>
<dbReference type="PANTHER" id="PTHR13847:SF289">
    <property type="entry name" value="GLYCINE OXIDASE"/>
    <property type="match status" value="1"/>
</dbReference>
<reference evidence="4" key="1">
    <citation type="submission" date="2013-12" db="EMBL/GenBank/DDBJ databases">
        <title>The Genome Sequence of Aphanomyces invadans NJM9701.</title>
        <authorList>
            <consortium name="The Broad Institute Genomics Platform"/>
            <person name="Russ C."/>
            <person name="Tyler B."/>
            <person name="van West P."/>
            <person name="Dieguez-Uribeondo J."/>
            <person name="Young S.K."/>
            <person name="Zeng Q."/>
            <person name="Gargeya S."/>
            <person name="Fitzgerald M."/>
            <person name="Abouelleil A."/>
            <person name="Alvarado L."/>
            <person name="Chapman S.B."/>
            <person name="Gainer-Dewar J."/>
            <person name="Goldberg J."/>
            <person name="Griggs A."/>
            <person name="Gujja S."/>
            <person name="Hansen M."/>
            <person name="Howarth C."/>
            <person name="Imamovic A."/>
            <person name="Ireland A."/>
            <person name="Larimer J."/>
            <person name="McCowan C."/>
            <person name="Murphy C."/>
            <person name="Pearson M."/>
            <person name="Poon T.W."/>
            <person name="Priest M."/>
            <person name="Roberts A."/>
            <person name="Saif S."/>
            <person name="Shea T."/>
            <person name="Sykes S."/>
            <person name="Wortman J."/>
            <person name="Nusbaum C."/>
            <person name="Birren B."/>
        </authorList>
    </citation>
    <scope>NUCLEOTIDE SEQUENCE [LARGE SCALE GENOMIC DNA]</scope>
    <source>
        <strain evidence="4">NJM9701</strain>
    </source>
</reference>
<evidence type="ECO:0000256" key="2">
    <source>
        <dbReference type="SAM" id="MobiDB-lite"/>
    </source>
</evidence>
<dbReference type="eggNOG" id="ENOG502QWSD">
    <property type="taxonomic scope" value="Eukaryota"/>
</dbReference>
<accession>A0A024TME7</accession>
<feature type="region of interest" description="Disordered" evidence="2">
    <location>
        <begin position="28"/>
        <end position="47"/>
    </location>
</feature>
<proteinExistence type="predicted"/>
<dbReference type="VEuPathDB" id="FungiDB:H310_11815"/>
<dbReference type="PANTHER" id="PTHR13847">
    <property type="entry name" value="SARCOSINE DEHYDROGENASE-RELATED"/>
    <property type="match status" value="1"/>
</dbReference>
<feature type="domain" description="FAD dependent oxidoreductase" evidence="3">
    <location>
        <begin position="54"/>
        <end position="459"/>
    </location>
</feature>
<dbReference type="GO" id="GO:0016491">
    <property type="term" value="F:oxidoreductase activity"/>
    <property type="evidence" value="ECO:0007669"/>
    <property type="project" value="UniProtKB-KW"/>
</dbReference>
<dbReference type="Gene3D" id="3.50.50.60">
    <property type="entry name" value="FAD/NAD(P)-binding domain"/>
    <property type="match status" value="2"/>
</dbReference>
<dbReference type="RefSeq" id="XP_008876817.1">
    <property type="nucleotide sequence ID" value="XM_008878595.1"/>
</dbReference>
<gene>
    <name evidence="4" type="ORF">H310_11815</name>
</gene>
<dbReference type="EMBL" id="KI913985">
    <property type="protein sequence ID" value="ETV94502.1"/>
    <property type="molecule type" value="Genomic_DNA"/>
</dbReference>
<evidence type="ECO:0000313" key="4">
    <source>
        <dbReference type="EMBL" id="ETV94502.1"/>
    </source>
</evidence>
<dbReference type="GO" id="GO:0005737">
    <property type="term" value="C:cytoplasm"/>
    <property type="evidence" value="ECO:0007669"/>
    <property type="project" value="TreeGrafter"/>
</dbReference>
<dbReference type="Pfam" id="PF01266">
    <property type="entry name" value="DAO"/>
    <property type="match status" value="1"/>
</dbReference>
<evidence type="ECO:0000256" key="1">
    <source>
        <dbReference type="ARBA" id="ARBA00023002"/>
    </source>
</evidence>
<sequence length="482" mass="52912">MQRLSACRHSAKRVRSCVRPIDVRAMNGSTRRRRHSAVTRGVDAPRPQTHQSQRIVVCGGGIVGLTSCYFLAKQGHEVVCIEKEAHVGDSEMFHDPTLYSSWADVSLLYRKHMTTKKPADKPFEVAAAAWLDPAFWAWGLKYMTSATARKAKDNARKCRELCNYSERMLVELMRKHPALDEQMEKVATGTLELFASGADKDDAWQADRIKQCLHEFQYPLHPVDTEEAAAIDPAILPDAMAGGAIFSPLGTNGDVHRTCEAMVGLCKQAGVMFRLNTEIEDLLVVDNRVVAIQTKMHELIEGDCFVLALGNDTPKMAGLAGVKLYMYPVKGHVITIDRNQLFPPLRCNVFSASHTGTVVSPCVDGRIRICGGAEFAGKAHGVKSVETKRVARLVSQAKMLFPDGYLDESNVHADVCLRPVSADDVPLIGQTTVDNLFVNCGHGAKGWAQSFGAAALLADDISGKIPAMNIDQYSPHRFGLLR</sequence>
<dbReference type="STRING" id="157072.A0A024TME7"/>
<dbReference type="OrthoDB" id="498204at2759"/>
<dbReference type="InterPro" id="IPR006076">
    <property type="entry name" value="FAD-dep_OxRdtase"/>
</dbReference>
<dbReference type="GeneID" id="20088865"/>